<feature type="region of interest" description="Disordered" evidence="1">
    <location>
        <begin position="81"/>
        <end position="174"/>
    </location>
</feature>
<dbReference type="InParanoid" id="A0A165C476"/>
<name>A0A165C476_9BASI</name>
<dbReference type="Proteomes" id="UP000076842">
    <property type="component" value="Unassembled WGS sequence"/>
</dbReference>
<sequence length="399" mass="44928">MDIDRSKKRFDNYVSLTLKPGKRWNTARDAQGSLVKQSIVAVIEEDIARWPEVTDAMKAELSPKWVKEKEEEWADHALEAANAAVSSQSQDVTSKHSTQETDDGPTAKNEPSSSHSIAESTRSKNNNRLSRFDKQSNPTQLAGHDSGSHSTVTPGKKYNTVAVPSRKRGHLADKKGDLPLRLVNSHLVKGAKMPNGQRHYVRLGEKVNLSDVQFKAAALSIPSADRIEEPPDLDLPDKDDEPETFEGWTMHRSVERNEEEASKSYIAKLEELNAPESESGAKREHEDDSSSDEPRKKRRLKRRIQSSDNEDNEQDDRAEDHDDDGSTTVKDVKGKKRAVEQVAKESFVEFITSLQDEVKGMKNEVQKVQKKHMREADLTALEERIGRLSYLLKDGKKRA</sequence>
<feature type="compositionally biased region" description="Acidic residues" evidence="1">
    <location>
        <begin position="308"/>
        <end position="325"/>
    </location>
</feature>
<proteinExistence type="predicted"/>
<organism evidence="2 3">
    <name type="scientific">Calocera cornea HHB12733</name>
    <dbReference type="NCBI Taxonomy" id="1353952"/>
    <lineage>
        <taxon>Eukaryota</taxon>
        <taxon>Fungi</taxon>
        <taxon>Dikarya</taxon>
        <taxon>Basidiomycota</taxon>
        <taxon>Agaricomycotina</taxon>
        <taxon>Dacrymycetes</taxon>
        <taxon>Dacrymycetales</taxon>
        <taxon>Dacrymycetaceae</taxon>
        <taxon>Calocera</taxon>
    </lineage>
</organism>
<gene>
    <name evidence="2" type="ORF">CALCODRAFT_488878</name>
</gene>
<feature type="region of interest" description="Disordered" evidence="1">
    <location>
        <begin position="223"/>
        <end position="337"/>
    </location>
</feature>
<keyword evidence="3" id="KW-1185">Reference proteome</keyword>
<feature type="compositionally biased region" description="Polar residues" evidence="1">
    <location>
        <begin position="109"/>
        <end position="140"/>
    </location>
</feature>
<protein>
    <submittedName>
        <fullName evidence="2">Uncharacterized protein</fullName>
    </submittedName>
</protein>
<dbReference type="AlphaFoldDB" id="A0A165C476"/>
<feature type="compositionally biased region" description="Acidic residues" evidence="1">
    <location>
        <begin position="230"/>
        <end position="244"/>
    </location>
</feature>
<evidence type="ECO:0000256" key="1">
    <source>
        <dbReference type="SAM" id="MobiDB-lite"/>
    </source>
</evidence>
<evidence type="ECO:0000313" key="2">
    <source>
        <dbReference type="EMBL" id="KZT50216.1"/>
    </source>
</evidence>
<accession>A0A165C476</accession>
<feature type="compositionally biased region" description="Basic and acidic residues" evidence="1">
    <location>
        <begin position="252"/>
        <end position="262"/>
    </location>
</feature>
<feature type="compositionally biased region" description="Basic and acidic residues" evidence="1">
    <location>
        <begin position="279"/>
        <end position="295"/>
    </location>
</feature>
<dbReference type="EMBL" id="KV424208">
    <property type="protein sequence ID" value="KZT50216.1"/>
    <property type="molecule type" value="Genomic_DNA"/>
</dbReference>
<evidence type="ECO:0000313" key="3">
    <source>
        <dbReference type="Proteomes" id="UP000076842"/>
    </source>
</evidence>
<reference evidence="2 3" key="1">
    <citation type="journal article" date="2016" name="Mol. Biol. Evol.">
        <title>Comparative Genomics of Early-Diverging Mushroom-Forming Fungi Provides Insights into the Origins of Lignocellulose Decay Capabilities.</title>
        <authorList>
            <person name="Nagy L.G."/>
            <person name="Riley R."/>
            <person name="Tritt A."/>
            <person name="Adam C."/>
            <person name="Daum C."/>
            <person name="Floudas D."/>
            <person name="Sun H."/>
            <person name="Yadav J.S."/>
            <person name="Pangilinan J."/>
            <person name="Larsson K.H."/>
            <person name="Matsuura K."/>
            <person name="Barry K."/>
            <person name="Labutti K."/>
            <person name="Kuo R."/>
            <person name="Ohm R.A."/>
            <person name="Bhattacharya S.S."/>
            <person name="Shirouzu T."/>
            <person name="Yoshinaga Y."/>
            <person name="Martin F.M."/>
            <person name="Grigoriev I.V."/>
            <person name="Hibbett D.S."/>
        </authorList>
    </citation>
    <scope>NUCLEOTIDE SEQUENCE [LARGE SCALE GENOMIC DNA]</scope>
    <source>
        <strain evidence="2 3">HHB12733</strain>
    </source>
</reference>